<organism evidence="1 2">
    <name type="scientific">Peptoniphilus genitalis</name>
    <dbReference type="NCBI Taxonomy" id="3036303"/>
    <lineage>
        <taxon>Bacteria</taxon>
        <taxon>Bacillati</taxon>
        <taxon>Bacillota</taxon>
        <taxon>Tissierellia</taxon>
        <taxon>Tissierellales</taxon>
        <taxon>Peptoniphilaceae</taxon>
        <taxon>Peptoniphilus</taxon>
    </lineage>
</organism>
<proteinExistence type="predicted"/>
<evidence type="ECO:0000313" key="1">
    <source>
        <dbReference type="EMBL" id="URN40963.1"/>
    </source>
</evidence>
<accession>A0ABY4TMF1</accession>
<sequence length="63" mass="7463">MSKAKLSFNKNQENCVDNKTDEDRMFENARNFVDNHIDAFKKLAEISDNIMDKYDETFRELGK</sequence>
<dbReference type="Proteomes" id="UP001056218">
    <property type="component" value="Chromosome"/>
</dbReference>
<protein>
    <submittedName>
        <fullName evidence="1">Uncharacterized protein</fullName>
    </submittedName>
</protein>
<name>A0ABY4TMF1_9FIRM</name>
<evidence type="ECO:0000313" key="2">
    <source>
        <dbReference type="Proteomes" id="UP001056218"/>
    </source>
</evidence>
<reference evidence="1 2" key="1">
    <citation type="submission" date="2022-05" db="EMBL/GenBank/DDBJ databases">
        <title>Identification of Peptoniphilus vaginalis-like Bacteria, Peptoniphilus septimus sp. nov. from Blood Cultures in a Cervical Cancer Patient receiving Chemotherapy: Case and Implications.</title>
        <authorList>
            <person name="Zhan X.-Y."/>
        </authorList>
    </citation>
    <scope>NUCLEOTIDE SEQUENCE [LARGE SCALE GENOMIC DNA]</scope>
    <source>
        <strain evidence="1 2">SAHP1</strain>
    </source>
</reference>
<gene>
    <name evidence="1" type="ORF">M9426_06820</name>
</gene>
<keyword evidence="2" id="KW-1185">Reference proteome</keyword>
<dbReference type="RefSeq" id="WP_250341766.1">
    <property type="nucleotide sequence ID" value="NZ_CP097885.1"/>
</dbReference>
<dbReference type="EMBL" id="CP097885">
    <property type="protein sequence ID" value="URN40963.1"/>
    <property type="molecule type" value="Genomic_DNA"/>
</dbReference>